<accession>A0A8J2FRS0</accession>
<feature type="region of interest" description="Disordered" evidence="1">
    <location>
        <begin position="66"/>
        <end position="91"/>
    </location>
</feature>
<comment type="caution">
    <text evidence="2">The sequence shown here is derived from an EMBL/GenBank/DDBJ whole genome shotgun (WGS) entry which is preliminary data.</text>
</comment>
<reference evidence="2" key="1">
    <citation type="submission" date="2021-02" db="EMBL/GenBank/DDBJ databases">
        <authorList>
            <person name="Cremers G."/>
            <person name="Picone N."/>
        </authorList>
    </citation>
    <scope>NUCLEOTIDE SEQUENCE</scope>
    <source>
        <strain evidence="2">PQ17</strain>
    </source>
</reference>
<proteinExistence type="predicted"/>
<evidence type="ECO:0000313" key="3">
    <source>
        <dbReference type="Proteomes" id="UP000663859"/>
    </source>
</evidence>
<name>A0A8J2FRS0_9BACT</name>
<gene>
    <name evidence="2" type="ORF">MPNT_140033</name>
</gene>
<evidence type="ECO:0000256" key="1">
    <source>
        <dbReference type="SAM" id="MobiDB-lite"/>
    </source>
</evidence>
<dbReference type="RefSeq" id="WP_174582905.1">
    <property type="nucleotide sequence ID" value="NZ_CAJNOB010000006.1"/>
</dbReference>
<dbReference type="Proteomes" id="UP000663859">
    <property type="component" value="Unassembled WGS sequence"/>
</dbReference>
<organism evidence="2 3">
    <name type="scientific">Candidatus Methylacidithermus pantelleriae</name>
    <dbReference type="NCBI Taxonomy" id="2744239"/>
    <lineage>
        <taxon>Bacteria</taxon>
        <taxon>Pseudomonadati</taxon>
        <taxon>Verrucomicrobiota</taxon>
        <taxon>Methylacidiphilae</taxon>
        <taxon>Methylacidiphilales</taxon>
        <taxon>Methylacidiphilaceae</taxon>
        <taxon>Candidatus Methylacidithermus</taxon>
    </lineage>
</organism>
<dbReference type="EMBL" id="CAJNOB010000006">
    <property type="protein sequence ID" value="CAF0693531.1"/>
    <property type="molecule type" value="Genomic_DNA"/>
</dbReference>
<keyword evidence="3" id="KW-1185">Reference proteome</keyword>
<protein>
    <submittedName>
        <fullName evidence="2">Uncharacterized protein</fullName>
    </submittedName>
</protein>
<dbReference type="AlphaFoldDB" id="A0A8J2FRS0"/>
<sequence>MGETIRGIRGLARYLKIEQRWAWRLYALGYFRAFDPGTGELYFRVEDVDEGLRRLREELHTPQERALRTLFPPVAPERTKGPGKRRARPAG</sequence>
<evidence type="ECO:0000313" key="2">
    <source>
        <dbReference type="EMBL" id="CAF0693531.1"/>
    </source>
</evidence>
<feature type="compositionally biased region" description="Basic residues" evidence="1">
    <location>
        <begin position="81"/>
        <end position="91"/>
    </location>
</feature>